<feature type="domain" description="Protein kinase" evidence="8">
    <location>
        <begin position="131"/>
        <end position="413"/>
    </location>
</feature>
<feature type="compositionally biased region" description="Basic and acidic residues" evidence="7">
    <location>
        <begin position="556"/>
        <end position="574"/>
    </location>
</feature>
<reference evidence="9 10" key="1">
    <citation type="journal article" date="2022" name="Nat. Genet.">
        <title>Improved pea reference genome and pan-genome highlight genomic features and evolutionary characteristics.</title>
        <authorList>
            <person name="Yang T."/>
            <person name="Liu R."/>
            <person name="Luo Y."/>
            <person name="Hu S."/>
            <person name="Wang D."/>
            <person name="Wang C."/>
            <person name="Pandey M.K."/>
            <person name="Ge S."/>
            <person name="Xu Q."/>
            <person name="Li N."/>
            <person name="Li G."/>
            <person name="Huang Y."/>
            <person name="Saxena R.K."/>
            <person name="Ji Y."/>
            <person name="Li M."/>
            <person name="Yan X."/>
            <person name="He Y."/>
            <person name="Liu Y."/>
            <person name="Wang X."/>
            <person name="Xiang C."/>
            <person name="Varshney R.K."/>
            <person name="Ding H."/>
            <person name="Gao S."/>
            <person name="Zong X."/>
        </authorList>
    </citation>
    <scope>NUCLEOTIDE SEQUENCE [LARGE SCALE GENOMIC DNA]</scope>
    <source>
        <strain evidence="9 10">cv. Zhongwan 6</strain>
    </source>
</reference>
<dbReference type="PANTHER" id="PTHR24056">
    <property type="entry name" value="CELL DIVISION PROTEIN KINASE"/>
    <property type="match status" value="1"/>
</dbReference>
<dbReference type="GO" id="GO:0008353">
    <property type="term" value="F:RNA polymerase II CTD heptapeptide repeat kinase activity"/>
    <property type="evidence" value="ECO:0007669"/>
    <property type="project" value="TreeGrafter"/>
</dbReference>
<evidence type="ECO:0000256" key="7">
    <source>
        <dbReference type="SAM" id="MobiDB-lite"/>
    </source>
</evidence>
<evidence type="ECO:0000256" key="1">
    <source>
        <dbReference type="ARBA" id="ARBA00006485"/>
    </source>
</evidence>
<dbReference type="FunFam" id="1.10.510.10:FF:000620">
    <property type="entry name" value="Putative serine/threonine-protein kinase"/>
    <property type="match status" value="1"/>
</dbReference>
<comment type="caution">
    <text evidence="9">The sequence shown here is derived from an EMBL/GenBank/DDBJ whole genome shotgun (WGS) entry which is preliminary data.</text>
</comment>
<keyword evidence="4" id="KW-0418">Kinase</keyword>
<protein>
    <recommendedName>
        <fullName evidence="8">Protein kinase domain-containing protein</fullName>
    </recommendedName>
</protein>
<dbReference type="PROSITE" id="PS00108">
    <property type="entry name" value="PROTEIN_KINASE_ST"/>
    <property type="match status" value="1"/>
</dbReference>
<dbReference type="OrthoDB" id="1732493at2759"/>
<proteinExistence type="inferred from homology"/>
<dbReference type="InterPro" id="IPR008271">
    <property type="entry name" value="Ser/Thr_kinase_AS"/>
</dbReference>
<organism evidence="9 10">
    <name type="scientific">Pisum sativum</name>
    <name type="common">Garden pea</name>
    <name type="synonym">Lathyrus oleraceus</name>
    <dbReference type="NCBI Taxonomy" id="3888"/>
    <lineage>
        <taxon>Eukaryota</taxon>
        <taxon>Viridiplantae</taxon>
        <taxon>Streptophyta</taxon>
        <taxon>Embryophyta</taxon>
        <taxon>Tracheophyta</taxon>
        <taxon>Spermatophyta</taxon>
        <taxon>Magnoliopsida</taxon>
        <taxon>eudicotyledons</taxon>
        <taxon>Gunneridae</taxon>
        <taxon>Pentapetalae</taxon>
        <taxon>rosids</taxon>
        <taxon>fabids</taxon>
        <taxon>Fabales</taxon>
        <taxon>Fabaceae</taxon>
        <taxon>Papilionoideae</taxon>
        <taxon>50 kb inversion clade</taxon>
        <taxon>NPAAA clade</taxon>
        <taxon>Hologalegina</taxon>
        <taxon>IRL clade</taxon>
        <taxon>Fabeae</taxon>
        <taxon>Lathyrus</taxon>
    </lineage>
</organism>
<keyword evidence="10" id="KW-1185">Reference proteome</keyword>
<feature type="region of interest" description="Disordered" evidence="7">
    <location>
        <begin position="526"/>
        <end position="574"/>
    </location>
</feature>
<evidence type="ECO:0000313" key="9">
    <source>
        <dbReference type="EMBL" id="KAI5400103.1"/>
    </source>
</evidence>
<dbReference type="PANTHER" id="PTHR24056:SF425">
    <property type="entry name" value="PROTEIN KINASE DOMAIN-CONTAINING PROTEIN"/>
    <property type="match status" value="1"/>
</dbReference>
<dbReference type="InterPro" id="IPR050108">
    <property type="entry name" value="CDK"/>
</dbReference>
<feature type="region of interest" description="Disordered" evidence="7">
    <location>
        <begin position="1"/>
        <end position="21"/>
    </location>
</feature>
<dbReference type="EMBL" id="JAMSHJ010000006">
    <property type="protein sequence ID" value="KAI5400103.1"/>
    <property type="molecule type" value="Genomic_DNA"/>
</dbReference>
<dbReference type="FunFam" id="3.30.200.20:FF:000021">
    <property type="entry name" value="probable serine/threonine-protein kinase At1g54610"/>
    <property type="match status" value="1"/>
</dbReference>
<dbReference type="GO" id="GO:0032968">
    <property type="term" value="P:positive regulation of transcription elongation by RNA polymerase II"/>
    <property type="evidence" value="ECO:0007669"/>
    <property type="project" value="TreeGrafter"/>
</dbReference>
<dbReference type="Proteomes" id="UP001058974">
    <property type="component" value="Chromosome 6"/>
</dbReference>
<gene>
    <name evidence="9" type="ORF">KIW84_065150</name>
</gene>
<feature type="region of interest" description="Disordered" evidence="7">
    <location>
        <begin position="460"/>
        <end position="507"/>
    </location>
</feature>
<dbReference type="Gramene" id="Psat06G0515000-T1">
    <property type="protein sequence ID" value="KAI5400103.1"/>
    <property type="gene ID" value="KIW84_065150"/>
</dbReference>
<dbReference type="SMART" id="SM00220">
    <property type="entry name" value="S_TKc"/>
    <property type="match status" value="1"/>
</dbReference>
<evidence type="ECO:0000256" key="6">
    <source>
        <dbReference type="PROSITE-ProRule" id="PRU10141"/>
    </source>
</evidence>
<dbReference type="InterPro" id="IPR011009">
    <property type="entry name" value="Kinase-like_dom_sf"/>
</dbReference>
<evidence type="ECO:0000256" key="5">
    <source>
        <dbReference type="ARBA" id="ARBA00022840"/>
    </source>
</evidence>
<sequence length="589" mass="66602">MGCVQAKPSEESDEGTSNYRGLNRFKMENGYVPSSDFVAHRRSTGQSQKQVDQIKNSDQHRVYEKQPRKHKVVVDYSVAGKGKRNGELKDSKKQLNKCFEDELVDGWPKWLVDNVPSHGLDGLVPKSAESYKMIDKVGQGTYSNVYKALDRDTGDIVALKKVRFNTSEPESIKFMAREIAILQRLDHPNVVKLKGLATSRMQYSIYLVFDFMPTDLSRIISRPDERLTEPQVKCYMHQLLSGLQHCHDRGILHRDIKGSNLLIDKTGMLQIADFGLANYYSTNQDQPLTNRVVTLWYRAPELLLGSTDYGVGIDLWSAGCLLAEMFRGIPIMPGRTEVEQLHRIFRLCGTPSQEYWKKLKLSTTFIPPKSYRPSLVESFKDLPPSSLGLLCTLLALDPAFRGSASKALKNQFFFTSPLACDLSGLPAIYKGDDEHIQAKEQIKYMNSKIRRSRTYMERRKNIASNRPIEHTASSKEVLKSNGEAETYVPSEEPGSATSSTSSSVNQAGIGDHSSLFLSPFMASDQKMSHKIHSHANIGEKNTKNLPPLSKSKPNTTKKDDSRYRSDQIFRSTSTREFRKLKTDQHLLFD</sequence>
<dbReference type="GO" id="GO:0005634">
    <property type="term" value="C:nucleus"/>
    <property type="evidence" value="ECO:0007669"/>
    <property type="project" value="TreeGrafter"/>
</dbReference>
<comment type="similarity">
    <text evidence="1">Belongs to the protein kinase superfamily. CMGC Ser/Thr protein kinase family. CDC2/CDKX subfamily.</text>
</comment>
<evidence type="ECO:0000313" key="10">
    <source>
        <dbReference type="Proteomes" id="UP001058974"/>
    </source>
</evidence>
<dbReference type="PROSITE" id="PS00107">
    <property type="entry name" value="PROTEIN_KINASE_ATP"/>
    <property type="match status" value="1"/>
</dbReference>
<dbReference type="GO" id="GO:0000307">
    <property type="term" value="C:cyclin-dependent protein kinase holoenzyme complex"/>
    <property type="evidence" value="ECO:0007669"/>
    <property type="project" value="TreeGrafter"/>
</dbReference>
<dbReference type="InterPro" id="IPR017441">
    <property type="entry name" value="Protein_kinase_ATP_BS"/>
</dbReference>
<dbReference type="InterPro" id="IPR000719">
    <property type="entry name" value="Prot_kinase_dom"/>
</dbReference>
<evidence type="ECO:0000259" key="8">
    <source>
        <dbReference type="PROSITE" id="PS50011"/>
    </source>
</evidence>
<feature type="compositionally biased region" description="Basic and acidic residues" evidence="7">
    <location>
        <begin position="467"/>
        <end position="478"/>
    </location>
</feature>
<dbReference type="SUPFAM" id="SSF56112">
    <property type="entry name" value="Protein kinase-like (PK-like)"/>
    <property type="match status" value="1"/>
</dbReference>
<dbReference type="Gene3D" id="3.30.200.20">
    <property type="entry name" value="Phosphorylase Kinase, domain 1"/>
    <property type="match status" value="1"/>
</dbReference>
<evidence type="ECO:0000256" key="4">
    <source>
        <dbReference type="ARBA" id="ARBA00022777"/>
    </source>
</evidence>
<dbReference type="GO" id="GO:0005524">
    <property type="term" value="F:ATP binding"/>
    <property type="evidence" value="ECO:0007669"/>
    <property type="project" value="UniProtKB-UniRule"/>
</dbReference>
<evidence type="ECO:0000256" key="3">
    <source>
        <dbReference type="ARBA" id="ARBA00022741"/>
    </source>
</evidence>
<dbReference type="Pfam" id="PF00069">
    <property type="entry name" value="Pkinase"/>
    <property type="match status" value="1"/>
</dbReference>
<name>A0A9D5A9Z5_PEA</name>
<feature type="compositionally biased region" description="Low complexity" evidence="7">
    <location>
        <begin position="489"/>
        <end position="503"/>
    </location>
</feature>
<accession>A0A9D5A9Z5</accession>
<feature type="binding site" evidence="6">
    <location>
        <position position="160"/>
    </location>
    <ligand>
        <name>ATP</name>
        <dbReference type="ChEBI" id="CHEBI:30616"/>
    </ligand>
</feature>
<keyword evidence="3 6" id="KW-0547">Nucleotide-binding</keyword>
<dbReference type="AlphaFoldDB" id="A0A9D5A9Z5"/>
<dbReference type="Gene3D" id="1.10.510.10">
    <property type="entry name" value="Transferase(Phosphotransferase) domain 1"/>
    <property type="match status" value="1"/>
</dbReference>
<keyword evidence="2" id="KW-0808">Transferase</keyword>
<dbReference type="PROSITE" id="PS50011">
    <property type="entry name" value="PROTEIN_KINASE_DOM"/>
    <property type="match status" value="1"/>
</dbReference>
<keyword evidence="5 6" id="KW-0067">ATP-binding</keyword>
<evidence type="ECO:0000256" key="2">
    <source>
        <dbReference type="ARBA" id="ARBA00022679"/>
    </source>
</evidence>